<evidence type="ECO:0000313" key="3">
    <source>
        <dbReference type="Proteomes" id="UP000179807"/>
    </source>
</evidence>
<keyword evidence="3" id="KW-1185">Reference proteome</keyword>
<accession>A0A1J4KSS5</accession>
<dbReference type="AlphaFoldDB" id="A0A1J4KSS5"/>
<dbReference type="EMBL" id="MLAK01000558">
    <property type="protein sequence ID" value="OHT12710.1"/>
    <property type="molecule type" value="Genomic_DNA"/>
</dbReference>
<dbReference type="GeneID" id="94834287"/>
<protein>
    <recommendedName>
        <fullName evidence="1">Initiator binding domain-containing protein</fullName>
    </recommendedName>
</protein>
<dbReference type="RefSeq" id="XP_068365846.1">
    <property type="nucleotide sequence ID" value="XM_068499583.1"/>
</dbReference>
<evidence type="ECO:0000259" key="1">
    <source>
        <dbReference type="Pfam" id="PF10416"/>
    </source>
</evidence>
<evidence type="ECO:0000313" key="2">
    <source>
        <dbReference type="EMBL" id="OHT12710.1"/>
    </source>
</evidence>
<proteinExistence type="predicted"/>
<gene>
    <name evidence="2" type="ORF">TRFO_17438</name>
</gene>
<reference evidence="2" key="1">
    <citation type="submission" date="2016-10" db="EMBL/GenBank/DDBJ databases">
        <authorList>
            <person name="Benchimol M."/>
            <person name="Almeida L.G."/>
            <person name="Vasconcelos A.T."/>
            <person name="Perreira-Neves A."/>
            <person name="Rosa I.A."/>
            <person name="Tasca T."/>
            <person name="Bogo M.R."/>
            <person name="de Souza W."/>
        </authorList>
    </citation>
    <scope>NUCLEOTIDE SEQUENCE [LARGE SCALE GENOMIC DNA]</scope>
    <source>
        <strain evidence="2">K</strain>
    </source>
</reference>
<sequence>MDAIFPSQGECTNCNLSPADQNEYNKLMNYFENVQNARIREYSHLISFQKEINLILDFVNCRSEGREIRALHVGLAQNENFIGVNSQKLKALMHRCKSSINNSFQQLGYDSIKSRTKANTYLLSILPSIANNSNAGRQWTVRNVYNTGYMHNHYQKKIPFPLLKIEHPKLFLPPQRSPFPVPIIIENHDVFDESQVISKDEENLGLENDLFEVFINEIRPNWDISSFLNDSSSNSLLDSRNMDDFHFLNTF</sequence>
<dbReference type="Proteomes" id="UP000179807">
    <property type="component" value="Unassembled WGS sequence"/>
</dbReference>
<dbReference type="VEuPathDB" id="TrichDB:TRFO_17438"/>
<feature type="domain" description="Initiator binding" evidence="1">
    <location>
        <begin position="19"/>
        <end position="145"/>
    </location>
</feature>
<name>A0A1J4KSS5_9EUKA</name>
<comment type="caution">
    <text evidence="2">The sequence shown here is derived from an EMBL/GenBank/DDBJ whole genome shotgun (WGS) entry which is preliminary data.</text>
</comment>
<organism evidence="2 3">
    <name type="scientific">Tritrichomonas foetus</name>
    <dbReference type="NCBI Taxonomy" id="1144522"/>
    <lineage>
        <taxon>Eukaryota</taxon>
        <taxon>Metamonada</taxon>
        <taxon>Parabasalia</taxon>
        <taxon>Tritrichomonadida</taxon>
        <taxon>Tritrichomonadidae</taxon>
        <taxon>Tritrichomonas</taxon>
    </lineage>
</organism>
<dbReference type="InterPro" id="IPR018845">
    <property type="entry name" value="Initiator-bd"/>
</dbReference>
<dbReference type="Pfam" id="PF10416">
    <property type="entry name" value="IBD"/>
    <property type="match status" value="1"/>
</dbReference>
<dbReference type="OrthoDB" id="10599056at2759"/>